<dbReference type="EMBL" id="MPDK01000012">
    <property type="protein sequence ID" value="PWI57445.1"/>
    <property type="molecule type" value="Genomic_DNA"/>
</dbReference>
<dbReference type="PANTHER" id="PTHR43395:SF1">
    <property type="entry name" value="CHEMOTAXIS PROTEIN CHEA"/>
    <property type="match status" value="1"/>
</dbReference>
<evidence type="ECO:0000313" key="3">
    <source>
        <dbReference type="EMBL" id="PWI57445.1"/>
    </source>
</evidence>
<dbReference type="GO" id="GO:0000160">
    <property type="term" value="P:phosphorelay signal transduction system"/>
    <property type="evidence" value="ECO:0007669"/>
    <property type="project" value="InterPro"/>
</dbReference>
<dbReference type="RefSeq" id="WP_146192777.1">
    <property type="nucleotide sequence ID" value="NZ_MPDK01000012.1"/>
</dbReference>
<dbReference type="CDD" id="cd00088">
    <property type="entry name" value="HPT"/>
    <property type="match status" value="1"/>
</dbReference>
<sequence length="61" mass="6939">MNEYLSMFIDETREHLQAWSDGMLTLEKHADAETIATIFRAAHTIKGMAMTMGFTRMGEVT</sequence>
<evidence type="ECO:0000259" key="2">
    <source>
        <dbReference type="PROSITE" id="PS50894"/>
    </source>
</evidence>
<comment type="caution">
    <text evidence="3">The sequence shown here is derived from an EMBL/GenBank/DDBJ whole genome shotgun (WGS) entry which is preliminary data.</text>
</comment>
<feature type="modified residue" description="Phosphohistidine" evidence="1">
    <location>
        <position position="43"/>
    </location>
</feature>
<dbReference type="OrthoDB" id="9803176at2"/>
<dbReference type="PANTHER" id="PTHR43395">
    <property type="entry name" value="SENSOR HISTIDINE KINASE CHEA"/>
    <property type="match status" value="1"/>
</dbReference>
<proteinExistence type="predicted"/>
<keyword evidence="4" id="KW-1185">Reference proteome</keyword>
<feature type="domain" description="HPt" evidence="2">
    <location>
        <begin position="1"/>
        <end position="61"/>
    </location>
</feature>
<evidence type="ECO:0000256" key="1">
    <source>
        <dbReference type="PROSITE-ProRule" id="PRU00110"/>
    </source>
</evidence>
<gene>
    <name evidence="3" type="ORF">BM613_08185</name>
</gene>
<protein>
    <recommendedName>
        <fullName evidence="2">HPt domain-containing protein</fullName>
    </recommendedName>
</protein>
<feature type="non-terminal residue" evidence="3">
    <location>
        <position position="61"/>
    </location>
</feature>
<dbReference type="InterPro" id="IPR008207">
    <property type="entry name" value="Sig_transdc_His_kin_Hpt_dom"/>
</dbReference>
<reference evidence="3 4" key="1">
    <citation type="submission" date="2016-11" db="EMBL/GenBank/DDBJ databases">
        <title>Comparative genomics of Acidibacillus ferroxidans species.</title>
        <authorList>
            <person name="Oliveira G."/>
            <person name="Nunes G."/>
            <person name="Oliveira R."/>
            <person name="Araujo F."/>
            <person name="Salim A."/>
            <person name="Scholte L."/>
            <person name="Morais D."/>
            <person name="Nancucheo I."/>
            <person name="Johnson D.B."/>
            <person name="Grail B."/>
            <person name="Bittencourt J."/>
            <person name="Valadares R."/>
        </authorList>
    </citation>
    <scope>NUCLEOTIDE SEQUENCE [LARGE SCALE GENOMIC DNA]</scope>
    <source>
        <strain evidence="3 4">Y002</strain>
    </source>
</reference>
<name>A0A2U3D836_SULT2</name>
<dbReference type="PROSITE" id="PS50894">
    <property type="entry name" value="HPT"/>
    <property type="match status" value="1"/>
</dbReference>
<dbReference type="SUPFAM" id="SSF47226">
    <property type="entry name" value="Histidine-containing phosphotransfer domain, HPT domain"/>
    <property type="match status" value="1"/>
</dbReference>
<dbReference type="Proteomes" id="UP000245380">
    <property type="component" value="Unassembled WGS sequence"/>
</dbReference>
<dbReference type="InterPro" id="IPR036641">
    <property type="entry name" value="HPT_dom_sf"/>
</dbReference>
<accession>A0A2U3D836</accession>
<evidence type="ECO:0000313" key="4">
    <source>
        <dbReference type="Proteomes" id="UP000245380"/>
    </source>
</evidence>
<keyword evidence="1" id="KW-0597">Phosphoprotein</keyword>
<dbReference type="Gene3D" id="1.20.120.160">
    <property type="entry name" value="HPT domain"/>
    <property type="match status" value="1"/>
</dbReference>
<dbReference type="Pfam" id="PF01627">
    <property type="entry name" value="Hpt"/>
    <property type="match status" value="1"/>
</dbReference>
<organism evidence="3 4">
    <name type="scientific">Sulfoacidibacillus thermotolerans</name>
    <name type="common">Acidibacillus sulfuroxidans</name>
    <dbReference type="NCBI Taxonomy" id="1765684"/>
    <lineage>
        <taxon>Bacteria</taxon>
        <taxon>Bacillati</taxon>
        <taxon>Bacillota</taxon>
        <taxon>Bacilli</taxon>
        <taxon>Bacillales</taxon>
        <taxon>Alicyclobacillaceae</taxon>
        <taxon>Sulfoacidibacillus</taxon>
    </lineage>
</organism>
<dbReference type="InterPro" id="IPR051315">
    <property type="entry name" value="Bact_Chemotaxis_CheA"/>
</dbReference>
<dbReference type="AlphaFoldDB" id="A0A2U3D836"/>